<dbReference type="AlphaFoldDB" id="A0A1H3APV3"/>
<dbReference type="Proteomes" id="UP000198672">
    <property type="component" value="Unassembled WGS sequence"/>
</dbReference>
<gene>
    <name evidence="1" type="ORF">SAMN05421644_10142</name>
</gene>
<evidence type="ECO:0000313" key="2">
    <source>
        <dbReference type="Proteomes" id="UP000198672"/>
    </source>
</evidence>
<organism evidence="1 2">
    <name type="scientific">Allochromatium warmingii</name>
    <name type="common">Chromatium warmingii</name>
    <dbReference type="NCBI Taxonomy" id="61595"/>
    <lineage>
        <taxon>Bacteria</taxon>
        <taxon>Pseudomonadati</taxon>
        <taxon>Pseudomonadota</taxon>
        <taxon>Gammaproteobacteria</taxon>
        <taxon>Chromatiales</taxon>
        <taxon>Chromatiaceae</taxon>
        <taxon>Allochromatium</taxon>
    </lineage>
</organism>
<sequence length="86" mass="9735">MRVTNQASAIAIDLTMMRQDPFEVERVSASVSAALLQRHTRRDCPALAKSRNMMRDYRGPQQQLCVSAVRFVFHDLEGPNHHAELG</sequence>
<proteinExistence type="predicted"/>
<dbReference type="STRING" id="61595.SAMN05421644_10142"/>
<dbReference type="EMBL" id="FNOW01000001">
    <property type="protein sequence ID" value="SDX30869.1"/>
    <property type="molecule type" value="Genomic_DNA"/>
</dbReference>
<reference evidence="2" key="1">
    <citation type="submission" date="2016-10" db="EMBL/GenBank/DDBJ databases">
        <authorList>
            <person name="Varghese N."/>
            <person name="Submissions S."/>
        </authorList>
    </citation>
    <scope>NUCLEOTIDE SEQUENCE [LARGE SCALE GENOMIC DNA]</scope>
    <source>
        <strain evidence="2">DSM 173</strain>
    </source>
</reference>
<keyword evidence="2" id="KW-1185">Reference proteome</keyword>
<accession>A0A1H3APV3</accession>
<protein>
    <submittedName>
        <fullName evidence="1">Uncharacterized protein</fullName>
    </submittedName>
</protein>
<name>A0A1H3APV3_ALLWA</name>
<evidence type="ECO:0000313" key="1">
    <source>
        <dbReference type="EMBL" id="SDX30869.1"/>
    </source>
</evidence>